<evidence type="ECO:0000256" key="1">
    <source>
        <dbReference type="ARBA" id="ARBA00022603"/>
    </source>
</evidence>
<sequence>MSAYETFASVYDLFMEQVEYDEWLDHIHAVWKKYGIAPKTILDLGCGTGSILLPLAQEGFDVIGVDLSPEMLTEADHKAMEAGVSVRLACQDMTELDLGEQADCILSLCDCMNYLIEDGQLESAFQSIAAHMKKESLFLFDMNTEYKFREVLGQRAFGSAEEAAAYIWENDYDEEEKINEYYVSFFIEQENGLYERVEEYHYERAYTTEEVAQALQAAGMELLEVTDGYSFAKPHEKSERLLFAARLK</sequence>
<dbReference type="Gene3D" id="2.20.25.110">
    <property type="entry name" value="S-adenosyl-L-methionine-dependent methyltransferases"/>
    <property type="match status" value="1"/>
</dbReference>
<keyword evidence="5" id="KW-1185">Reference proteome</keyword>
<evidence type="ECO:0000259" key="3">
    <source>
        <dbReference type="Pfam" id="PF13649"/>
    </source>
</evidence>
<dbReference type="CDD" id="cd02440">
    <property type="entry name" value="AdoMet_MTases"/>
    <property type="match status" value="1"/>
</dbReference>
<comment type="caution">
    <text evidence="4">The sequence shown here is derived from an EMBL/GenBank/DDBJ whole genome shotgun (WGS) entry which is preliminary data.</text>
</comment>
<keyword evidence="2 4" id="KW-0808">Transferase</keyword>
<evidence type="ECO:0000313" key="5">
    <source>
        <dbReference type="Proteomes" id="UP000287361"/>
    </source>
</evidence>
<keyword evidence="1 4" id="KW-0489">Methyltransferase</keyword>
<dbReference type="GO" id="GO:0032259">
    <property type="term" value="P:methylation"/>
    <property type="evidence" value="ECO:0007669"/>
    <property type="project" value="UniProtKB-KW"/>
</dbReference>
<dbReference type="InterPro" id="IPR029063">
    <property type="entry name" value="SAM-dependent_MTases_sf"/>
</dbReference>
<evidence type="ECO:0000256" key="2">
    <source>
        <dbReference type="ARBA" id="ARBA00022679"/>
    </source>
</evidence>
<accession>A0A401LAC9</accession>
<evidence type="ECO:0000313" key="4">
    <source>
        <dbReference type="EMBL" id="GCB28432.1"/>
    </source>
</evidence>
<dbReference type="SUPFAM" id="SSF53335">
    <property type="entry name" value="S-adenosyl-L-methionine-dependent methyltransferases"/>
    <property type="match status" value="1"/>
</dbReference>
<dbReference type="InterPro" id="IPR041698">
    <property type="entry name" value="Methyltransf_25"/>
</dbReference>
<proteinExistence type="predicted"/>
<dbReference type="PANTHER" id="PTHR43861:SF1">
    <property type="entry name" value="TRANS-ACONITATE 2-METHYLTRANSFERASE"/>
    <property type="match status" value="1"/>
</dbReference>
<dbReference type="AlphaFoldDB" id="A0A401LAC9"/>
<dbReference type="PANTHER" id="PTHR43861">
    <property type="entry name" value="TRANS-ACONITATE 2-METHYLTRANSFERASE-RELATED"/>
    <property type="match status" value="1"/>
</dbReference>
<organism evidence="4 5">
    <name type="scientific">Anaerotignum faecicola</name>
    <dbReference type="NCBI Taxonomy" id="2358141"/>
    <lineage>
        <taxon>Bacteria</taxon>
        <taxon>Bacillati</taxon>
        <taxon>Bacillota</taxon>
        <taxon>Clostridia</taxon>
        <taxon>Lachnospirales</taxon>
        <taxon>Anaerotignaceae</taxon>
        <taxon>Anaerotignum</taxon>
    </lineage>
</organism>
<dbReference type="EMBL" id="BHVZ01000001">
    <property type="protein sequence ID" value="GCB28432.1"/>
    <property type="molecule type" value="Genomic_DNA"/>
</dbReference>
<feature type="domain" description="Methyltransferase" evidence="3">
    <location>
        <begin position="41"/>
        <end position="134"/>
    </location>
</feature>
<dbReference type="Proteomes" id="UP000287361">
    <property type="component" value="Unassembled WGS sequence"/>
</dbReference>
<dbReference type="Gene3D" id="3.40.50.150">
    <property type="entry name" value="Vaccinia Virus protein VP39"/>
    <property type="match status" value="1"/>
</dbReference>
<name>A0A401LAC9_9FIRM</name>
<dbReference type="GO" id="GO:0008168">
    <property type="term" value="F:methyltransferase activity"/>
    <property type="evidence" value="ECO:0007669"/>
    <property type="project" value="UniProtKB-KW"/>
</dbReference>
<reference evidence="4 5" key="1">
    <citation type="submission" date="2018-10" db="EMBL/GenBank/DDBJ databases">
        <title>Draft Genome Sequence of Anaerotignum sp. KCTC 15736.</title>
        <authorList>
            <person name="Choi S.H."/>
            <person name="Kim J.S."/>
            <person name="Kang S.W."/>
            <person name="Lee J.S."/>
            <person name="Park S.H."/>
        </authorList>
    </citation>
    <scope>NUCLEOTIDE SEQUENCE [LARGE SCALE GENOMIC DNA]</scope>
    <source>
        <strain evidence="4 5">KCTC 15736</strain>
    </source>
</reference>
<gene>
    <name evidence="4" type="ORF">KGMB03357_00930</name>
</gene>
<dbReference type="OrthoDB" id="9811589at2"/>
<protein>
    <submittedName>
        <fullName evidence="4">Methyltransferase</fullName>
    </submittedName>
</protein>
<dbReference type="Pfam" id="PF13649">
    <property type="entry name" value="Methyltransf_25"/>
    <property type="match status" value="1"/>
</dbReference>